<evidence type="ECO:0000256" key="1">
    <source>
        <dbReference type="ARBA" id="ARBA00004418"/>
    </source>
</evidence>
<dbReference type="EMBL" id="CP016172">
    <property type="protein sequence ID" value="ANN79777.1"/>
    <property type="molecule type" value="Genomic_DNA"/>
</dbReference>
<dbReference type="SUPFAM" id="SSF52833">
    <property type="entry name" value="Thioredoxin-like"/>
    <property type="match status" value="1"/>
</dbReference>
<dbReference type="InterPro" id="IPR051470">
    <property type="entry name" value="Thiol:disulfide_interchange"/>
</dbReference>
<dbReference type="InterPro" id="IPR033954">
    <property type="entry name" value="DiS-bond_Isoase_DsbC/G"/>
</dbReference>
<reference evidence="8 9" key="1">
    <citation type="submission" date="2016-06" db="EMBL/GenBank/DDBJ databases">
        <title>Complete genome sequences of Bordetella bronchialis and Bordetella flabilis.</title>
        <authorList>
            <person name="LiPuma J.J."/>
            <person name="Spilker T."/>
        </authorList>
    </citation>
    <scope>NUCLEOTIDE SEQUENCE [LARGE SCALE GENOMIC DNA]</scope>
    <source>
        <strain evidence="8 9">AU10664</strain>
    </source>
</reference>
<feature type="compositionally biased region" description="Polar residues" evidence="5">
    <location>
        <begin position="30"/>
        <end position="60"/>
    </location>
</feature>
<comment type="subcellular location">
    <subcellularLocation>
        <location evidence="1 4">Periplasm</location>
    </subcellularLocation>
</comment>
<evidence type="ECO:0000256" key="5">
    <source>
        <dbReference type="SAM" id="MobiDB-lite"/>
    </source>
</evidence>
<feature type="domain" description="Disulphide bond isomerase DsbC/G N-terminal" evidence="6">
    <location>
        <begin position="93"/>
        <end position="153"/>
    </location>
</feature>
<feature type="region of interest" description="Disordered" evidence="5">
    <location>
        <begin position="30"/>
        <end position="96"/>
    </location>
</feature>
<sequence>MNIRAWLFAAGVVFSAAMAPAVHAADKSVSSQSAGQPAPGQTVTSTSGAGPSAKVTSTAGPNPGEKVTSTAGPSPGETVTSTATGQGPGSTSPDQVADLFRQRFPDLAITAVRRTPYGLFEVQVGMDLIYTDDKVGWVMEGPLIDATTRRDVTRARQEQLGAVAFDQLPLNLAVKRVTGDGSRVVAIFEDPNCGYCKQLRHTLEDVPNLTVYTFIYPILAPDSRVKARDIWCSKQPGVAWDDWMVRGKLPPTANCDAPIDQVLALGQRLMVRGTPTLFFADGTRVSGAMPLDELLAHLDKNKQKGS</sequence>
<gene>
    <name evidence="8" type="ORF">BAU07_24030</name>
</gene>
<dbReference type="CDD" id="cd03020">
    <property type="entry name" value="DsbA_DsbC_DsbG"/>
    <property type="match status" value="1"/>
</dbReference>
<organism evidence="8 9">
    <name type="scientific">Bordetella flabilis</name>
    <dbReference type="NCBI Taxonomy" id="463014"/>
    <lineage>
        <taxon>Bacteria</taxon>
        <taxon>Pseudomonadati</taxon>
        <taxon>Pseudomonadota</taxon>
        <taxon>Betaproteobacteria</taxon>
        <taxon>Burkholderiales</taxon>
        <taxon>Alcaligenaceae</taxon>
        <taxon>Bordetella</taxon>
    </lineage>
</organism>
<keyword evidence="4" id="KW-0732">Signal</keyword>
<keyword evidence="3 4" id="KW-0676">Redox-active center</keyword>
<dbReference type="InterPro" id="IPR036249">
    <property type="entry name" value="Thioredoxin-like_sf"/>
</dbReference>
<evidence type="ECO:0000259" key="6">
    <source>
        <dbReference type="Pfam" id="PF10411"/>
    </source>
</evidence>
<dbReference type="InterPro" id="IPR012336">
    <property type="entry name" value="Thioredoxin-like_fold"/>
</dbReference>
<dbReference type="Gene3D" id="3.40.30.10">
    <property type="entry name" value="Glutaredoxin"/>
    <property type="match status" value="1"/>
</dbReference>
<accession>A0A193GI83</accession>
<dbReference type="PROSITE" id="PS00194">
    <property type="entry name" value="THIOREDOXIN_1"/>
    <property type="match status" value="1"/>
</dbReference>
<keyword evidence="9" id="KW-1185">Reference proteome</keyword>
<dbReference type="InterPro" id="IPR017937">
    <property type="entry name" value="Thioredoxin_CS"/>
</dbReference>
<dbReference type="PANTHER" id="PTHR35272">
    <property type="entry name" value="THIOL:DISULFIDE INTERCHANGE PROTEIN DSBC-RELATED"/>
    <property type="match status" value="1"/>
</dbReference>
<evidence type="ECO:0000256" key="4">
    <source>
        <dbReference type="RuleBase" id="RU364038"/>
    </source>
</evidence>
<dbReference type="Pfam" id="PF10411">
    <property type="entry name" value="DsbC_N"/>
    <property type="match status" value="1"/>
</dbReference>
<feature type="compositionally biased region" description="Polar residues" evidence="5">
    <location>
        <begin position="67"/>
        <end position="94"/>
    </location>
</feature>
<protein>
    <recommendedName>
        <fullName evidence="4">Thiol:disulfide interchange protein</fullName>
    </recommendedName>
</protein>
<feature type="chain" id="PRO_5010003396" description="Thiol:disulfide interchange protein" evidence="4">
    <location>
        <begin position="25"/>
        <end position="306"/>
    </location>
</feature>
<evidence type="ECO:0000256" key="3">
    <source>
        <dbReference type="ARBA" id="ARBA00023284"/>
    </source>
</evidence>
<feature type="domain" description="Thioredoxin-like fold" evidence="7">
    <location>
        <begin position="178"/>
        <end position="298"/>
    </location>
</feature>
<proteinExistence type="inferred from homology"/>
<evidence type="ECO:0000256" key="2">
    <source>
        <dbReference type="ARBA" id="ARBA00022764"/>
    </source>
</evidence>
<dbReference type="AlphaFoldDB" id="A0A193GI83"/>
<evidence type="ECO:0000259" key="7">
    <source>
        <dbReference type="Pfam" id="PF13098"/>
    </source>
</evidence>
<dbReference type="PANTHER" id="PTHR35272:SF3">
    <property type="entry name" value="THIOL:DISULFIDE INTERCHANGE PROTEIN DSBC"/>
    <property type="match status" value="1"/>
</dbReference>
<feature type="signal peptide" evidence="4">
    <location>
        <begin position="1"/>
        <end position="24"/>
    </location>
</feature>
<dbReference type="KEGG" id="bfz:BAU07_24030"/>
<evidence type="ECO:0000313" key="9">
    <source>
        <dbReference type="Proteomes" id="UP000091926"/>
    </source>
</evidence>
<keyword evidence="2 4" id="KW-0574">Periplasm</keyword>
<dbReference type="GO" id="GO:0042597">
    <property type="term" value="C:periplasmic space"/>
    <property type="evidence" value="ECO:0007669"/>
    <property type="project" value="UniProtKB-SubCell"/>
</dbReference>
<comment type="similarity">
    <text evidence="4">Belongs to the thioredoxin family. DsbC subfamily.</text>
</comment>
<dbReference type="Proteomes" id="UP000091926">
    <property type="component" value="Chromosome"/>
</dbReference>
<dbReference type="Pfam" id="PF13098">
    <property type="entry name" value="Thioredoxin_2"/>
    <property type="match status" value="1"/>
</dbReference>
<dbReference type="RefSeq" id="WP_066663444.1">
    <property type="nucleotide sequence ID" value="NZ_CBCSCL010000024.1"/>
</dbReference>
<name>A0A193GI83_9BORD</name>
<evidence type="ECO:0000313" key="8">
    <source>
        <dbReference type="EMBL" id="ANN79777.1"/>
    </source>
</evidence>
<comment type="function">
    <text evidence="4">Required for disulfide bond formation in some periplasmic proteins. Acts by transferring its disulfide bond to other proteins and is reduced in the process.</text>
</comment>
<dbReference type="STRING" id="463014.BAU07_24030"/>
<dbReference type="InterPro" id="IPR018950">
    <property type="entry name" value="DiS-bond_isomerase_DsbC/G_N"/>
</dbReference>